<accession>A0A814M7Z8</accession>
<dbReference type="PANTHER" id="PTHR14859:SF15">
    <property type="entry name" value="ENDONUCLEASE_EXONUCLEASE_PHOSPHATASE DOMAIN-CONTAINING PROTEIN"/>
    <property type="match status" value="1"/>
</dbReference>
<evidence type="ECO:0000313" key="3">
    <source>
        <dbReference type="Proteomes" id="UP000663889"/>
    </source>
</evidence>
<feature type="domain" description="Endonuclease/exonuclease/phosphatase" evidence="1">
    <location>
        <begin position="21"/>
        <end position="263"/>
    </location>
</feature>
<dbReference type="EMBL" id="CAJNOU010000732">
    <property type="protein sequence ID" value="CAF1075630.1"/>
    <property type="molecule type" value="Genomic_DNA"/>
</dbReference>
<dbReference type="PANTHER" id="PTHR14859">
    <property type="entry name" value="CALCOFLUOR WHITE HYPERSENSITIVE PROTEIN PRECURSOR"/>
    <property type="match status" value="1"/>
</dbReference>
<dbReference type="InterPro" id="IPR005135">
    <property type="entry name" value="Endo/exonuclease/phosphatase"/>
</dbReference>
<dbReference type="Pfam" id="PF03372">
    <property type="entry name" value="Exo_endo_phos"/>
    <property type="match status" value="1"/>
</dbReference>
<dbReference type="GO" id="GO:0016020">
    <property type="term" value="C:membrane"/>
    <property type="evidence" value="ECO:0007669"/>
    <property type="project" value="GOC"/>
</dbReference>
<dbReference type="AlphaFoldDB" id="A0A814M7Z8"/>
<sequence length="277" mass="32165">MRGRYNCYEEKLKANEDFRHSINIKSFNNRADFVRANLATIAKHIRQYDPDIIAVQEVQESPSSILINNEISTATYLAQQLDMTFIFSPTLFDHGVHMQYGTAILLNHHRFHLIAVEILSLPLGLEPRNSPCLTIQPRNVNVTFRACSIHFDHHPTDNTIRLQQANTFIHWLTNGQYHPTILLGDFNANKTSTTLTNLYRYFFDDNSSDNSRPTWSECGEILKDKIDYILLDRQSHWKIKYFLHGLNMKKLFSSIKITMLSDHVPLFTETILNVLVK</sequence>
<gene>
    <name evidence="2" type="ORF">SEV965_LOCUS14584</name>
</gene>
<dbReference type="Proteomes" id="UP000663889">
    <property type="component" value="Unassembled WGS sequence"/>
</dbReference>
<dbReference type="GO" id="GO:0006506">
    <property type="term" value="P:GPI anchor biosynthetic process"/>
    <property type="evidence" value="ECO:0007669"/>
    <property type="project" value="TreeGrafter"/>
</dbReference>
<dbReference type="SUPFAM" id="SSF56219">
    <property type="entry name" value="DNase I-like"/>
    <property type="match status" value="1"/>
</dbReference>
<dbReference type="GO" id="GO:0003824">
    <property type="term" value="F:catalytic activity"/>
    <property type="evidence" value="ECO:0007669"/>
    <property type="project" value="InterPro"/>
</dbReference>
<reference evidence="2" key="1">
    <citation type="submission" date="2021-02" db="EMBL/GenBank/DDBJ databases">
        <authorList>
            <person name="Nowell W R."/>
        </authorList>
    </citation>
    <scope>NUCLEOTIDE SEQUENCE</scope>
</reference>
<dbReference type="Gene3D" id="3.60.10.10">
    <property type="entry name" value="Endonuclease/exonuclease/phosphatase"/>
    <property type="match status" value="1"/>
</dbReference>
<proteinExistence type="predicted"/>
<evidence type="ECO:0000313" key="2">
    <source>
        <dbReference type="EMBL" id="CAF1075630.1"/>
    </source>
</evidence>
<dbReference type="InterPro" id="IPR036691">
    <property type="entry name" value="Endo/exonu/phosph_ase_sf"/>
</dbReference>
<comment type="caution">
    <text evidence="2">The sequence shown here is derived from an EMBL/GenBank/DDBJ whole genome shotgun (WGS) entry which is preliminary data.</text>
</comment>
<dbReference type="InterPro" id="IPR051916">
    <property type="entry name" value="GPI-anchor_lipid_remodeler"/>
</dbReference>
<protein>
    <recommendedName>
        <fullName evidence="1">Endonuclease/exonuclease/phosphatase domain-containing protein</fullName>
    </recommendedName>
</protein>
<evidence type="ECO:0000259" key="1">
    <source>
        <dbReference type="Pfam" id="PF03372"/>
    </source>
</evidence>
<organism evidence="2 3">
    <name type="scientific">Rotaria sordida</name>
    <dbReference type="NCBI Taxonomy" id="392033"/>
    <lineage>
        <taxon>Eukaryota</taxon>
        <taxon>Metazoa</taxon>
        <taxon>Spiralia</taxon>
        <taxon>Gnathifera</taxon>
        <taxon>Rotifera</taxon>
        <taxon>Eurotatoria</taxon>
        <taxon>Bdelloidea</taxon>
        <taxon>Philodinida</taxon>
        <taxon>Philodinidae</taxon>
        <taxon>Rotaria</taxon>
    </lineage>
</organism>
<name>A0A814M7Z8_9BILA</name>